<dbReference type="SUPFAM" id="SSF55729">
    <property type="entry name" value="Acyl-CoA N-acyltransferases (Nat)"/>
    <property type="match status" value="1"/>
</dbReference>
<keyword evidence="2" id="KW-1185">Reference proteome</keyword>
<protein>
    <submittedName>
        <fullName evidence="1">Uncharacterized protein</fullName>
    </submittedName>
</protein>
<dbReference type="RefSeq" id="WP_163493947.1">
    <property type="nucleotide sequence ID" value="NZ_CP048711.1"/>
</dbReference>
<dbReference type="AlphaFoldDB" id="A0A6C0U140"/>
<name>A0A6C0U140_9GAMM</name>
<dbReference type="InterPro" id="IPR016181">
    <property type="entry name" value="Acyl_CoA_acyltransferase"/>
</dbReference>
<dbReference type="Gene3D" id="3.40.630.30">
    <property type="match status" value="1"/>
</dbReference>
<reference evidence="1 2" key="1">
    <citation type="submission" date="2020-02" db="EMBL/GenBank/DDBJ databases">
        <title>Genome sequencing for Kineobactrum sp. M2.</title>
        <authorList>
            <person name="Park S.-J."/>
        </authorList>
    </citation>
    <scope>NUCLEOTIDE SEQUENCE [LARGE SCALE GENOMIC DNA]</scope>
    <source>
        <strain evidence="1 2">M2</strain>
    </source>
</reference>
<organism evidence="1 2">
    <name type="scientific">Kineobactrum salinum</name>
    <dbReference type="NCBI Taxonomy" id="2708301"/>
    <lineage>
        <taxon>Bacteria</taxon>
        <taxon>Pseudomonadati</taxon>
        <taxon>Pseudomonadota</taxon>
        <taxon>Gammaproteobacteria</taxon>
        <taxon>Cellvibrionales</taxon>
        <taxon>Halieaceae</taxon>
        <taxon>Kineobactrum</taxon>
    </lineage>
</organism>
<gene>
    <name evidence="1" type="ORF">G3T16_04130</name>
</gene>
<dbReference type="KEGG" id="kim:G3T16_04130"/>
<evidence type="ECO:0000313" key="2">
    <source>
        <dbReference type="Proteomes" id="UP000477680"/>
    </source>
</evidence>
<sequence>MTGSRSESRYAAFLREHGLLVGGALLVHRILSRISESCGLYWYRFYRQPLVAIDSPARSSGTLEFVWLDQYHDILGQLPRPEHNIRLRFEQQVKCLLACKQQELVACAWFGFGEFEEDEARCTYLLPSSAVWDFDVFVFPKYRIGRIFLKTWQQANDALGREGYRYTLSRISAYNRRSILSHEKLGAEKVGAALFLKLGSVQLMVANLAPWVSLSWSAASAPRIDFSAVVDDA</sequence>
<dbReference type="EMBL" id="CP048711">
    <property type="protein sequence ID" value="QIB64697.1"/>
    <property type="molecule type" value="Genomic_DNA"/>
</dbReference>
<evidence type="ECO:0000313" key="1">
    <source>
        <dbReference type="EMBL" id="QIB64697.1"/>
    </source>
</evidence>
<proteinExistence type="predicted"/>
<dbReference type="Proteomes" id="UP000477680">
    <property type="component" value="Chromosome"/>
</dbReference>
<accession>A0A6C0U140</accession>